<proteinExistence type="predicted"/>
<dbReference type="Gene3D" id="2.30.42.10">
    <property type="match status" value="1"/>
</dbReference>
<dbReference type="SUPFAM" id="SSF55486">
    <property type="entry name" value="Metalloproteases ('zincins'), catalytic domain"/>
    <property type="match status" value="1"/>
</dbReference>
<dbReference type="InterPro" id="IPR024191">
    <property type="entry name" value="Peptidase_M61"/>
</dbReference>
<dbReference type="InterPro" id="IPR036034">
    <property type="entry name" value="PDZ_sf"/>
</dbReference>
<evidence type="ECO:0000259" key="2">
    <source>
        <dbReference type="Pfam" id="PF13180"/>
    </source>
</evidence>
<dbReference type="Pfam" id="PF17899">
    <property type="entry name" value="Peptidase_M61_N"/>
    <property type="match status" value="1"/>
</dbReference>
<dbReference type="EMBL" id="VWSF01000003">
    <property type="protein sequence ID" value="KAA5548451.1"/>
    <property type="molecule type" value="Genomic_DNA"/>
</dbReference>
<feature type="domain" description="PDZ" evidence="2">
    <location>
        <begin position="480"/>
        <end position="546"/>
    </location>
</feature>
<dbReference type="Proteomes" id="UP000323426">
    <property type="component" value="Unassembled WGS sequence"/>
</dbReference>
<dbReference type="AlphaFoldDB" id="A0A5M6DLP0"/>
<evidence type="ECO:0000313" key="5">
    <source>
        <dbReference type="Proteomes" id="UP000323426"/>
    </source>
</evidence>
<feature type="domain" description="Peptidase M61 catalytic" evidence="1">
    <location>
        <begin position="270"/>
        <end position="388"/>
    </location>
</feature>
<reference evidence="4 5" key="1">
    <citation type="submission" date="2019-09" db="EMBL/GenBank/DDBJ databases">
        <title>Genome sequence and assembly of Adhaeribacter sp.</title>
        <authorList>
            <person name="Chhetri G."/>
        </authorList>
    </citation>
    <scope>NUCLEOTIDE SEQUENCE [LARGE SCALE GENOMIC DNA]</scope>
    <source>
        <strain evidence="4 5">DK36</strain>
    </source>
</reference>
<accession>A0A5M6DLP0</accession>
<dbReference type="SUPFAM" id="SSF50156">
    <property type="entry name" value="PDZ domain-like"/>
    <property type="match status" value="1"/>
</dbReference>
<organism evidence="4 5">
    <name type="scientific">Adhaeribacter rhizoryzae</name>
    <dbReference type="NCBI Taxonomy" id="2607907"/>
    <lineage>
        <taxon>Bacteria</taxon>
        <taxon>Pseudomonadati</taxon>
        <taxon>Bacteroidota</taxon>
        <taxon>Cytophagia</taxon>
        <taxon>Cytophagales</taxon>
        <taxon>Hymenobacteraceae</taxon>
        <taxon>Adhaeribacter</taxon>
    </lineage>
</organism>
<evidence type="ECO:0000259" key="1">
    <source>
        <dbReference type="Pfam" id="PF05299"/>
    </source>
</evidence>
<sequence>MAAAAQQPITYTLSFPNAVHHEADIKVVFAELPAGLFSVRMARSSPGRYALHEFAKNIYKVKAYNSVGQEITLTRPNPHQWDIPSHDGTVTITYTLFGDRADGTYNGISEEHVHLNMPATLMYGLGLDNRARLVQFNLPAGKNWQIATQLKKETTPNTYTAPHLQYLMDSPVEISDLKFSEWQLPAQNKTIRIALHTQAGDKAFADYTTKAKKVVAEAGAVFGQFPDYDFNSYTFLACYGPQAVGDGMEHRNSTFITSSQPLENNVNTHLSTFSHEYFHSWNVERIRPKSLEPFNYAEANMSGELWFAEGFTNYYGDLVLCRSGVNTVTEYAQNISAELNHVLNSPGHQYFSPVQMSYQAPFVDAAQSIDPVNRVNTYISYYPFGSVIGLALDLTLRTRFKIITLDTYMQAIWRKHGQPEIPYTLTDLENILGSVTRDPEFAQAFFQQHIYGLKLADYKFLLAQAGFLLRPVNPNKASLGLTLLNFRNNAAVIQTGTLVGSPLYQAGLDREDVIQTIAGKKINSYNDLAAALAAHKPGDRVNITYTPRVGASKETIVTLIPDPQLEAVPYETAGLPLTKQMKAFRASWLSSKVKSGRK</sequence>
<gene>
    <name evidence="4" type="ORF">F0145_05825</name>
</gene>
<dbReference type="Pfam" id="PF13180">
    <property type="entry name" value="PDZ_2"/>
    <property type="match status" value="1"/>
</dbReference>
<dbReference type="Gene3D" id="2.60.40.3650">
    <property type="match status" value="1"/>
</dbReference>
<dbReference type="InterPro" id="IPR040756">
    <property type="entry name" value="Peptidase_M61_N"/>
</dbReference>
<evidence type="ECO:0000259" key="3">
    <source>
        <dbReference type="Pfam" id="PF17899"/>
    </source>
</evidence>
<dbReference type="Gene3D" id="1.10.390.10">
    <property type="entry name" value="Neutral Protease Domain 2"/>
    <property type="match status" value="1"/>
</dbReference>
<protein>
    <submittedName>
        <fullName evidence="4">M61 family metallopeptidase</fullName>
    </submittedName>
</protein>
<dbReference type="Pfam" id="PF05299">
    <property type="entry name" value="Peptidase_M61"/>
    <property type="match status" value="1"/>
</dbReference>
<dbReference type="PIRSF" id="PIRSF016493">
    <property type="entry name" value="Glycyl_aminpptds"/>
    <property type="match status" value="1"/>
</dbReference>
<dbReference type="InterPro" id="IPR027268">
    <property type="entry name" value="Peptidase_M4/M1_CTD_sf"/>
</dbReference>
<dbReference type="InterPro" id="IPR001478">
    <property type="entry name" value="PDZ"/>
</dbReference>
<comment type="caution">
    <text evidence="4">The sequence shown here is derived from an EMBL/GenBank/DDBJ whole genome shotgun (WGS) entry which is preliminary data.</text>
</comment>
<keyword evidence="5" id="KW-1185">Reference proteome</keyword>
<evidence type="ECO:0000313" key="4">
    <source>
        <dbReference type="EMBL" id="KAA5548451.1"/>
    </source>
</evidence>
<dbReference type="InterPro" id="IPR007963">
    <property type="entry name" value="Peptidase_M61_catalytic"/>
</dbReference>
<feature type="domain" description="Peptidase M61 N-terminal" evidence="3">
    <location>
        <begin position="10"/>
        <end position="175"/>
    </location>
</feature>
<name>A0A5M6DLP0_9BACT</name>